<feature type="binding site" evidence="6">
    <location>
        <position position="114"/>
    </location>
    <ligand>
        <name>ATP</name>
        <dbReference type="ChEBI" id="CHEBI:30616"/>
    </ligand>
</feature>
<dbReference type="EMBL" id="UYYG01000402">
    <property type="protein sequence ID" value="VDN54232.1"/>
    <property type="molecule type" value="Genomic_DNA"/>
</dbReference>
<evidence type="ECO:0000256" key="4">
    <source>
        <dbReference type="ARBA" id="ARBA00023157"/>
    </source>
</evidence>
<keyword evidence="6" id="KW-0067">ATP-binding</keyword>
<evidence type="ECO:0000313" key="11">
    <source>
        <dbReference type="Proteomes" id="UP000274756"/>
    </source>
</evidence>
<keyword evidence="7" id="KW-0479">Metal-binding</keyword>
<keyword evidence="3" id="KW-0333">Golgi apparatus</keyword>
<keyword evidence="7" id="KW-0464">Manganese</keyword>
<dbReference type="GO" id="GO:0005794">
    <property type="term" value="C:Golgi apparatus"/>
    <property type="evidence" value="ECO:0007669"/>
    <property type="project" value="UniProtKB-SubCell"/>
</dbReference>
<evidence type="ECO:0000256" key="3">
    <source>
        <dbReference type="ARBA" id="ARBA00023034"/>
    </source>
</evidence>
<accession>A0A0N4URX5</accession>
<keyword evidence="6" id="KW-0547">Nucleotide-binding</keyword>
<feature type="binding site" evidence="7">
    <location>
        <position position="135"/>
    </location>
    <ligand>
        <name>Mn(2+)</name>
        <dbReference type="ChEBI" id="CHEBI:29035"/>
    </ligand>
</feature>
<dbReference type="WBParaSite" id="DME_0001080701-mRNA-1">
    <property type="protein sequence ID" value="DME_0001080701-mRNA-1"/>
    <property type="gene ID" value="DME_0001080701"/>
</dbReference>
<dbReference type="AlphaFoldDB" id="A0A0N4URX5"/>
<evidence type="ECO:0000256" key="2">
    <source>
        <dbReference type="ARBA" id="ARBA00006557"/>
    </source>
</evidence>
<evidence type="ECO:0000313" key="12">
    <source>
        <dbReference type="WBParaSite" id="DME_0001080701-mRNA-1"/>
    </source>
</evidence>
<evidence type="ECO:0000259" key="8">
    <source>
        <dbReference type="Pfam" id="PF06702"/>
    </source>
</evidence>
<comment type="subcellular location">
    <subcellularLocation>
        <location evidence="1">Golgi apparatus</location>
    </subcellularLocation>
</comment>
<organism evidence="10 12">
    <name type="scientific">Dracunculus medinensis</name>
    <name type="common">Guinea worm</name>
    <dbReference type="NCBI Taxonomy" id="318479"/>
    <lineage>
        <taxon>Eukaryota</taxon>
        <taxon>Metazoa</taxon>
        <taxon>Ecdysozoa</taxon>
        <taxon>Nematoda</taxon>
        <taxon>Chromadorea</taxon>
        <taxon>Rhabditida</taxon>
        <taxon>Spirurina</taxon>
        <taxon>Dracunculoidea</taxon>
        <taxon>Dracunculidae</taxon>
        <taxon>Dracunculus</taxon>
    </lineage>
</organism>
<feature type="binding site" evidence="6">
    <location>
        <begin position="217"/>
        <end position="220"/>
    </location>
    <ligand>
        <name>ATP</name>
        <dbReference type="ChEBI" id="CHEBI:30616"/>
    </ligand>
</feature>
<gene>
    <name evidence="9" type="ORF">DME_LOCUS4205</name>
</gene>
<evidence type="ECO:0000256" key="5">
    <source>
        <dbReference type="ARBA" id="ARBA00023180"/>
    </source>
</evidence>
<evidence type="ECO:0000256" key="6">
    <source>
        <dbReference type="PIRSR" id="PIRSR624869-2"/>
    </source>
</evidence>
<dbReference type="GO" id="GO:0005524">
    <property type="term" value="F:ATP binding"/>
    <property type="evidence" value="ECO:0007669"/>
    <property type="project" value="UniProtKB-KW"/>
</dbReference>
<comment type="similarity">
    <text evidence="2">Belongs to the FAM20 family.</text>
</comment>
<keyword evidence="11" id="KW-1185">Reference proteome</keyword>
<proteinExistence type="inferred from homology"/>
<keyword evidence="4" id="KW-1015">Disulfide bond</keyword>
<dbReference type="OrthoDB" id="8583677at2759"/>
<name>A0A0N4URX5_DRAME</name>
<dbReference type="GO" id="GO:0004674">
    <property type="term" value="F:protein serine/threonine kinase activity"/>
    <property type="evidence" value="ECO:0007669"/>
    <property type="project" value="TreeGrafter"/>
</dbReference>
<dbReference type="InterPro" id="IPR024869">
    <property type="entry name" value="FAM20"/>
</dbReference>
<protein>
    <submittedName>
        <fullName evidence="12">Fam20C domain-containing protein</fullName>
    </submittedName>
</protein>
<dbReference type="PANTHER" id="PTHR12450:SF22">
    <property type="entry name" value="EXTRACELLULAR SERINE_THREONINE PROTEIN CG31145"/>
    <property type="match status" value="1"/>
</dbReference>
<dbReference type="GO" id="GO:0046872">
    <property type="term" value="F:metal ion binding"/>
    <property type="evidence" value="ECO:0007669"/>
    <property type="project" value="UniProtKB-KW"/>
</dbReference>
<dbReference type="Proteomes" id="UP000038040">
    <property type="component" value="Unplaced"/>
</dbReference>
<reference evidence="9 11" key="2">
    <citation type="submission" date="2018-11" db="EMBL/GenBank/DDBJ databases">
        <authorList>
            <consortium name="Pathogen Informatics"/>
        </authorList>
    </citation>
    <scope>NUCLEOTIDE SEQUENCE [LARGE SCALE GENOMIC DNA]</scope>
</reference>
<feature type="domain" description="FAM20 C-terminal" evidence="8">
    <location>
        <begin position="181"/>
        <end position="271"/>
    </location>
</feature>
<feature type="binding site" evidence="6">
    <location>
        <position position="135"/>
    </location>
    <ligand>
        <name>ATP</name>
        <dbReference type="ChEBI" id="CHEBI:30616"/>
    </ligand>
</feature>
<evidence type="ECO:0000256" key="7">
    <source>
        <dbReference type="PIRSR" id="PIRSR624869-3"/>
    </source>
</evidence>
<evidence type="ECO:0000256" key="1">
    <source>
        <dbReference type="ARBA" id="ARBA00004555"/>
    </source>
</evidence>
<feature type="binding site" evidence="6">
    <location>
        <position position="98"/>
    </location>
    <ligand>
        <name>ATP</name>
        <dbReference type="ChEBI" id="CHEBI:30616"/>
    </ligand>
</feature>
<dbReference type="PANTHER" id="PTHR12450">
    <property type="entry name" value="DENTIN MATRIX PROTEIN 4 PROTEIN FAM20"/>
    <property type="match status" value="1"/>
</dbReference>
<dbReference type="STRING" id="318479.A0A0N4URX5"/>
<comment type="cofactor">
    <cofactor evidence="7">
        <name>Mn(2+)</name>
        <dbReference type="ChEBI" id="CHEBI:29035"/>
    </cofactor>
</comment>
<keyword evidence="5" id="KW-0325">Glycoprotein</keyword>
<evidence type="ECO:0000313" key="9">
    <source>
        <dbReference type="EMBL" id="VDN54232.1"/>
    </source>
</evidence>
<reference evidence="12" key="1">
    <citation type="submission" date="2017-02" db="UniProtKB">
        <authorList>
            <consortium name="WormBaseParasite"/>
        </authorList>
    </citation>
    <scope>IDENTIFICATION</scope>
</reference>
<evidence type="ECO:0000313" key="10">
    <source>
        <dbReference type="Proteomes" id="UP000038040"/>
    </source>
</evidence>
<dbReference type="InterPro" id="IPR009581">
    <property type="entry name" value="FAM20_C"/>
</dbReference>
<dbReference type="Pfam" id="PF06702">
    <property type="entry name" value="Fam20C"/>
    <property type="match status" value="1"/>
</dbReference>
<dbReference type="Proteomes" id="UP000274756">
    <property type="component" value="Unassembled WGS sequence"/>
</dbReference>
<sequence length="291" mass="33968">MHLGQYYNSNLIERLDSYASKLNLDELIAKECEFNETLKDFWKKTQRKIVSEKDSWEKFYAQIGSCDLYRDVEIIDRLLNDLHTLQVNNVAIMSGGSQVKLVITFENDEQAVFKPMRFGRDHETDPNHFYFSDFERHNAEIATFHLDRVIGFRRAVPTVGRVFNMTSELMEKAEKVLQKTFFISPAKNLCFVSKCDYYCDTNHAICGKPDLKEGSVQVFLPYDRGRDQMADWQEDNDYCTKTVKRQKDYAHGRKLLDLIDLHILDFLIGNISDSLRKIVIESSFCVQVELP</sequence>